<comment type="similarity">
    <text evidence="2">Belongs to the activator 1 large subunit family.</text>
</comment>
<dbReference type="InterPro" id="IPR008921">
    <property type="entry name" value="DNA_pol3_clamp-load_cplx_C"/>
</dbReference>
<organism evidence="10 11">
    <name type="scientific">Tritrichomonas musculus</name>
    <dbReference type="NCBI Taxonomy" id="1915356"/>
    <lineage>
        <taxon>Eukaryota</taxon>
        <taxon>Metamonada</taxon>
        <taxon>Parabasalia</taxon>
        <taxon>Tritrichomonadida</taxon>
        <taxon>Tritrichomonadidae</taxon>
        <taxon>Tritrichomonas</taxon>
    </lineage>
</organism>
<keyword evidence="5" id="KW-0547">Nucleotide-binding</keyword>
<feature type="compositionally biased region" description="Basic and acidic residues" evidence="8">
    <location>
        <begin position="171"/>
        <end position="185"/>
    </location>
</feature>
<dbReference type="InterPro" id="IPR047854">
    <property type="entry name" value="RFC_lid"/>
</dbReference>
<comment type="subcellular location">
    <subcellularLocation>
        <location evidence="1">Nucleus</location>
    </subcellularLocation>
</comment>
<keyword evidence="4" id="KW-0235">DNA replication</keyword>
<keyword evidence="6" id="KW-0067">ATP-binding</keyword>
<comment type="caution">
    <text evidence="10">The sequence shown here is derived from an EMBL/GenBank/DDBJ whole genome shotgun (WGS) entry which is preliminary data.</text>
</comment>
<dbReference type="Proteomes" id="UP001470230">
    <property type="component" value="Unassembled WGS sequence"/>
</dbReference>
<proteinExistence type="inferred from homology"/>
<name>A0ABR2L7H9_9EUKA</name>
<feature type="compositionally biased region" description="Polar residues" evidence="8">
    <location>
        <begin position="212"/>
        <end position="230"/>
    </location>
</feature>
<dbReference type="Pfam" id="PF00533">
    <property type="entry name" value="BRCT"/>
    <property type="match status" value="1"/>
</dbReference>
<dbReference type="InterPro" id="IPR001357">
    <property type="entry name" value="BRCT_dom"/>
</dbReference>
<evidence type="ECO:0000256" key="2">
    <source>
        <dbReference type="ARBA" id="ARBA00006116"/>
    </source>
</evidence>
<dbReference type="InterPro" id="IPR003959">
    <property type="entry name" value="ATPase_AAA_core"/>
</dbReference>
<dbReference type="PANTHER" id="PTHR23389:SF6">
    <property type="entry name" value="REPLICATION FACTOR C SUBUNIT 1"/>
    <property type="match status" value="1"/>
</dbReference>
<dbReference type="PROSITE" id="PS50172">
    <property type="entry name" value="BRCT"/>
    <property type="match status" value="1"/>
</dbReference>
<evidence type="ECO:0000313" key="10">
    <source>
        <dbReference type="EMBL" id="KAK8899305.1"/>
    </source>
</evidence>
<keyword evidence="7" id="KW-0539">Nucleus</keyword>
<sequence>MTDIRSFLMGTPKVSSSKKPKTNDKSKSPKKQKSSPNSESNNIVKAVLPTPLPKPKSAFEYAQKDKNQHTDTPPHLGEVEIPIGSPNCLEGIIFSASGTLNSITRQQLREIISKYGGKLTPLVSSKIDVFIRGVKDVSRDKLEKARDNDKTIIDEEGFFYIIRKSNPEANNIKEPEQKSEPEPESNRLITTPIPPKPKISISPFLAPDSCPTAFSSQEDNLSPRPDSQPTSITIKAKKESIPTLFTEKYRPKLFSELVGNEDGIKKLRNFLKNFDKEQKKSVIIYGPPGIGKTTSAIISAKSEGYHIIEFNASDTRNKTSIEKMAKDVFDNQTLFKYNDTNLSNKLRSCVIFDEIDGMSTGDRGGLQALAKFIETSRIPVICICNDGYDRKLDTIKKISIQIPFTQPSIPEMAKRLDAICKAENIKMNVMKFRTITNKSGGDIRSALNTLQLWASGVEDSSQKDSQETDTFQAVVTIFRPKTDFEQKMNCFFVDYDSFPVFIHHYCTMNDRIKDKNRIHTWFEAIDSMAYGCEIEHTIRNENAWDLLNPLAVVSSVIPATLCPKYKPPFRSFPDDYRTASTLNSLSQSLRDISMRCRRNCGASSASTFRDSTAELIVNKFNNLIQNNENEEALQMLDDLELTKDDLIHLQSITNNFKDFSDISAQFSEKSNKSFSQLYKQNHPEVKNGKQSNEEERADFYIKSVSKVIDKKKKKK</sequence>
<reference evidence="10 11" key="1">
    <citation type="submission" date="2024-04" db="EMBL/GenBank/DDBJ databases">
        <title>Tritrichomonas musculus Genome.</title>
        <authorList>
            <person name="Alves-Ferreira E."/>
            <person name="Grigg M."/>
            <person name="Lorenzi H."/>
            <person name="Galac M."/>
        </authorList>
    </citation>
    <scope>NUCLEOTIDE SEQUENCE [LARGE SCALE GENOMIC DNA]</scope>
    <source>
        <strain evidence="10 11">EAF2021</strain>
    </source>
</reference>
<evidence type="ECO:0000256" key="8">
    <source>
        <dbReference type="SAM" id="MobiDB-lite"/>
    </source>
</evidence>
<dbReference type="InterPro" id="IPR013725">
    <property type="entry name" value="DNA_replication_fac_RFC1_C"/>
</dbReference>
<dbReference type="EMBL" id="JAPFFF010000001">
    <property type="protein sequence ID" value="KAK8899305.1"/>
    <property type="molecule type" value="Genomic_DNA"/>
</dbReference>
<dbReference type="Pfam" id="PF08519">
    <property type="entry name" value="RFC1"/>
    <property type="match status" value="1"/>
</dbReference>
<evidence type="ECO:0000256" key="4">
    <source>
        <dbReference type="ARBA" id="ARBA00022705"/>
    </source>
</evidence>
<evidence type="ECO:0000256" key="7">
    <source>
        <dbReference type="ARBA" id="ARBA00023242"/>
    </source>
</evidence>
<dbReference type="PIRSF" id="PIRSF036578">
    <property type="entry name" value="RFC1"/>
    <property type="match status" value="1"/>
</dbReference>
<accession>A0ABR2L7H9</accession>
<evidence type="ECO:0000256" key="6">
    <source>
        <dbReference type="ARBA" id="ARBA00022840"/>
    </source>
</evidence>
<feature type="region of interest" description="Disordered" evidence="8">
    <location>
        <begin position="211"/>
        <end position="230"/>
    </location>
</feature>
<dbReference type="InterPro" id="IPR003593">
    <property type="entry name" value="AAA+_ATPase"/>
</dbReference>
<dbReference type="CDD" id="cd00009">
    <property type="entry name" value="AAA"/>
    <property type="match status" value="1"/>
</dbReference>
<dbReference type="InterPro" id="IPR027417">
    <property type="entry name" value="P-loop_NTPase"/>
</dbReference>
<evidence type="ECO:0000256" key="5">
    <source>
        <dbReference type="ARBA" id="ARBA00022741"/>
    </source>
</evidence>
<evidence type="ECO:0000313" key="11">
    <source>
        <dbReference type="Proteomes" id="UP001470230"/>
    </source>
</evidence>
<evidence type="ECO:0000256" key="1">
    <source>
        <dbReference type="ARBA" id="ARBA00004123"/>
    </source>
</evidence>
<dbReference type="PANTHER" id="PTHR23389">
    <property type="entry name" value="CHROMOSOME TRANSMISSION FIDELITY FACTOR 18"/>
    <property type="match status" value="1"/>
</dbReference>
<dbReference type="Pfam" id="PF21960">
    <property type="entry name" value="RCF1-5-like_lid"/>
    <property type="match status" value="1"/>
</dbReference>
<keyword evidence="11" id="KW-1185">Reference proteome</keyword>
<gene>
    <name evidence="10" type="ORF">M9Y10_001618</name>
</gene>
<evidence type="ECO:0000259" key="9">
    <source>
        <dbReference type="PROSITE" id="PS50172"/>
    </source>
</evidence>
<dbReference type="SMART" id="SM00382">
    <property type="entry name" value="AAA"/>
    <property type="match status" value="1"/>
</dbReference>
<dbReference type="SUPFAM" id="SSF52113">
    <property type="entry name" value="BRCT domain"/>
    <property type="match status" value="1"/>
</dbReference>
<dbReference type="SUPFAM" id="SSF52540">
    <property type="entry name" value="P-loop containing nucleoside triphosphate hydrolases"/>
    <property type="match status" value="1"/>
</dbReference>
<feature type="domain" description="BRCT" evidence="9">
    <location>
        <begin position="84"/>
        <end position="164"/>
    </location>
</feature>
<dbReference type="Gene3D" id="3.40.50.300">
    <property type="entry name" value="P-loop containing nucleotide triphosphate hydrolases"/>
    <property type="match status" value="1"/>
</dbReference>
<dbReference type="Pfam" id="PF00004">
    <property type="entry name" value="AAA"/>
    <property type="match status" value="1"/>
</dbReference>
<evidence type="ECO:0000256" key="3">
    <source>
        <dbReference type="ARBA" id="ARBA00020401"/>
    </source>
</evidence>
<dbReference type="SUPFAM" id="SSF48019">
    <property type="entry name" value="post-AAA+ oligomerization domain-like"/>
    <property type="match status" value="1"/>
</dbReference>
<dbReference type="SMART" id="SM00292">
    <property type="entry name" value="BRCT"/>
    <property type="match status" value="1"/>
</dbReference>
<feature type="region of interest" description="Disordered" evidence="8">
    <location>
        <begin position="1"/>
        <end position="57"/>
    </location>
</feature>
<dbReference type="Gene3D" id="1.20.272.10">
    <property type="match status" value="1"/>
</dbReference>
<feature type="region of interest" description="Disordered" evidence="8">
    <location>
        <begin position="169"/>
        <end position="193"/>
    </location>
</feature>
<protein>
    <recommendedName>
        <fullName evidence="3">Replication factor C subunit 1</fullName>
    </recommendedName>
</protein>
<dbReference type="Gene3D" id="1.10.8.60">
    <property type="match status" value="1"/>
</dbReference>
<dbReference type="CDD" id="cd18140">
    <property type="entry name" value="HLD_clamp_RFC"/>
    <property type="match status" value="1"/>
</dbReference>
<dbReference type="InterPro" id="IPR036420">
    <property type="entry name" value="BRCT_dom_sf"/>
</dbReference>
<dbReference type="Gene3D" id="3.40.50.10190">
    <property type="entry name" value="BRCT domain"/>
    <property type="match status" value="1"/>
</dbReference>
<dbReference type="InterPro" id="IPR012178">
    <property type="entry name" value="RFC1"/>
</dbReference>